<evidence type="ECO:0000313" key="2">
    <source>
        <dbReference type="EMBL" id="KAG2308101.1"/>
    </source>
</evidence>
<reference evidence="2 3" key="1">
    <citation type="submission" date="2020-02" db="EMBL/GenBank/DDBJ databases">
        <authorList>
            <person name="Ma Q."/>
            <person name="Huang Y."/>
            <person name="Song X."/>
            <person name="Pei D."/>
        </authorList>
    </citation>
    <scope>NUCLEOTIDE SEQUENCE [LARGE SCALE GENOMIC DNA]</scope>
    <source>
        <strain evidence="2">Sxm20200214</strain>
        <tissue evidence="2">Leaf</tissue>
    </source>
</reference>
<name>A0A8X7VB80_BRACI</name>
<dbReference type="AlphaFoldDB" id="A0A8X7VB80"/>
<accession>A0A8X7VB80</accession>
<feature type="region of interest" description="Disordered" evidence="1">
    <location>
        <begin position="1"/>
        <end position="55"/>
    </location>
</feature>
<gene>
    <name evidence="2" type="ORF">Bca52824_027849</name>
</gene>
<feature type="compositionally biased region" description="Low complexity" evidence="1">
    <location>
        <begin position="35"/>
        <end position="47"/>
    </location>
</feature>
<protein>
    <submittedName>
        <fullName evidence="2">Uncharacterized protein</fullName>
    </submittedName>
</protein>
<feature type="compositionally biased region" description="Basic and acidic residues" evidence="1">
    <location>
        <begin position="150"/>
        <end position="175"/>
    </location>
</feature>
<organism evidence="2 3">
    <name type="scientific">Brassica carinata</name>
    <name type="common">Ethiopian mustard</name>
    <name type="synonym">Abyssinian cabbage</name>
    <dbReference type="NCBI Taxonomy" id="52824"/>
    <lineage>
        <taxon>Eukaryota</taxon>
        <taxon>Viridiplantae</taxon>
        <taxon>Streptophyta</taxon>
        <taxon>Embryophyta</taxon>
        <taxon>Tracheophyta</taxon>
        <taxon>Spermatophyta</taxon>
        <taxon>Magnoliopsida</taxon>
        <taxon>eudicotyledons</taxon>
        <taxon>Gunneridae</taxon>
        <taxon>Pentapetalae</taxon>
        <taxon>rosids</taxon>
        <taxon>malvids</taxon>
        <taxon>Brassicales</taxon>
        <taxon>Brassicaceae</taxon>
        <taxon>Brassiceae</taxon>
        <taxon>Brassica</taxon>
    </lineage>
</organism>
<feature type="compositionally biased region" description="Polar residues" evidence="1">
    <location>
        <begin position="219"/>
        <end position="229"/>
    </location>
</feature>
<evidence type="ECO:0000256" key="1">
    <source>
        <dbReference type="SAM" id="MobiDB-lite"/>
    </source>
</evidence>
<sequence>MVGKSTPKGSRSEIAAGSRSRSTEALPPADAQRFPASPSDGSQSGSDDQAEELTISFAITPEEERLLLLDEVEDTQVTSLLQKLLSGETFGVEDFPGGDTSFCPKVDSAHGADQCGEENPVPNPVHRRNLRPRKPVDVKIQDISSDEDSEPARRDAKISSQIKEMERNIRRDLGLPERIISNSRKRKAGDDNHVQTSSPESSGLKPRPNQSGKRRKTVASASVVKTHSYSLRAGGGDRTAAVERPG</sequence>
<proteinExistence type="predicted"/>
<dbReference type="Proteomes" id="UP000886595">
    <property type="component" value="Unassembled WGS sequence"/>
</dbReference>
<keyword evidence="3" id="KW-1185">Reference proteome</keyword>
<comment type="caution">
    <text evidence="2">The sequence shown here is derived from an EMBL/GenBank/DDBJ whole genome shotgun (WGS) entry which is preliminary data.</text>
</comment>
<dbReference type="EMBL" id="JAAMPC010000006">
    <property type="protein sequence ID" value="KAG2308101.1"/>
    <property type="molecule type" value="Genomic_DNA"/>
</dbReference>
<feature type="region of interest" description="Disordered" evidence="1">
    <location>
        <begin position="103"/>
        <end position="246"/>
    </location>
</feature>
<evidence type="ECO:0000313" key="3">
    <source>
        <dbReference type="Proteomes" id="UP000886595"/>
    </source>
</evidence>